<dbReference type="GO" id="GO:0005737">
    <property type="term" value="C:cytoplasm"/>
    <property type="evidence" value="ECO:0000318"/>
    <property type="project" value="GO_Central"/>
</dbReference>
<protein>
    <recommendedName>
        <fullName evidence="2">FAD dependent oxidoreductase domain-containing protein</fullName>
    </recommendedName>
</protein>
<feature type="chain" id="PRO_5002869368" description="FAD dependent oxidoreductase domain-containing protein" evidence="1">
    <location>
        <begin position="21"/>
        <end position="526"/>
    </location>
</feature>
<dbReference type="SUPFAM" id="SSF51905">
    <property type="entry name" value="FAD/NAD(P)-binding domain"/>
    <property type="match status" value="1"/>
</dbReference>
<reference evidence="3 4" key="2">
    <citation type="journal article" date="2008" name="Nature">
        <title>The Phaeodactylum genome reveals the evolutionary history of diatom genomes.</title>
        <authorList>
            <person name="Bowler C."/>
            <person name="Allen A.E."/>
            <person name="Badger J.H."/>
            <person name="Grimwood J."/>
            <person name="Jabbari K."/>
            <person name="Kuo A."/>
            <person name="Maheswari U."/>
            <person name="Martens C."/>
            <person name="Maumus F."/>
            <person name="Otillar R.P."/>
            <person name="Rayko E."/>
            <person name="Salamov A."/>
            <person name="Vandepoele K."/>
            <person name="Beszteri B."/>
            <person name="Gruber A."/>
            <person name="Heijde M."/>
            <person name="Katinka M."/>
            <person name="Mock T."/>
            <person name="Valentin K."/>
            <person name="Verret F."/>
            <person name="Berges J.A."/>
            <person name="Brownlee C."/>
            <person name="Cadoret J.P."/>
            <person name="Chiovitti A."/>
            <person name="Choi C.J."/>
            <person name="Coesel S."/>
            <person name="De Martino A."/>
            <person name="Detter J.C."/>
            <person name="Durkin C."/>
            <person name="Falciatore A."/>
            <person name="Fournet J."/>
            <person name="Haruta M."/>
            <person name="Huysman M.J."/>
            <person name="Jenkins B.D."/>
            <person name="Jiroutova K."/>
            <person name="Jorgensen R.E."/>
            <person name="Joubert Y."/>
            <person name="Kaplan A."/>
            <person name="Kroger N."/>
            <person name="Kroth P.G."/>
            <person name="La Roche J."/>
            <person name="Lindquist E."/>
            <person name="Lommer M."/>
            <person name="Martin-Jezequel V."/>
            <person name="Lopez P.J."/>
            <person name="Lucas S."/>
            <person name="Mangogna M."/>
            <person name="McGinnis K."/>
            <person name="Medlin L.K."/>
            <person name="Montsant A."/>
            <person name="Oudot-Le Secq M.P."/>
            <person name="Napoli C."/>
            <person name="Obornik M."/>
            <person name="Parker M.S."/>
            <person name="Petit J.L."/>
            <person name="Porcel B.M."/>
            <person name="Poulsen N."/>
            <person name="Robison M."/>
            <person name="Rychlewski L."/>
            <person name="Rynearson T.A."/>
            <person name="Schmutz J."/>
            <person name="Shapiro H."/>
            <person name="Siaut M."/>
            <person name="Stanley M."/>
            <person name="Sussman M.R."/>
            <person name="Taylor A.R."/>
            <person name="Vardi A."/>
            <person name="von Dassow P."/>
            <person name="Vyverman W."/>
            <person name="Willis A."/>
            <person name="Wyrwicz L.S."/>
            <person name="Rokhsar D.S."/>
            <person name="Weissenbach J."/>
            <person name="Armbrust E.V."/>
            <person name="Green B.R."/>
            <person name="Van de Peer Y."/>
            <person name="Grigoriev I.V."/>
        </authorList>
    </citation>
    <scope>NUCLEOTIDE SEQUENCE [LARGE SCALE GENOMIC DNA]</scope>
    <source>
        <strain evidence="3 4">CCMP1335</strain>
    </source>
</reference>
<dbReference type="KEGG" id="tps:THAPSDRAFT_3863"/>
<evidence type="ECO:0000256" key="1">
    <source>
        <dbReference type="SAM" id="SignalP"/>
    </source>
</evidence>
<dbReference type="InterPro" id="IPR036188">
    <property type="entry name" value="FAD/NAD-bd_sf"/>
</dbReference>
<dbReference type="InterPro" id="IPR006076">
    <property type="entry name" value="FAD-dep_OxRdtase"/>
</dbReference>
<keyword evidence="1" id="KW-0732">Signal</keyword>
<dbReference type="OMA" id="CKYWLFG"/>
<evidence type="ECO:0000313" key="3">
    <source>
        <dbReference type="EMBL" id="EED93976.1"/>
    </source>
</evidence>
<accession>B8BW64</accession>
<dbReference type="eggNOG" id="ENOG502QQBA">
    <property type="taxonomic scope" value="Eukaryota"/>
</dbReference>
<dbReference type="PANTHER" id="PTHR13847">
    <property type="entry name" value="SARCOSINE DEHYDROGENASE-RELATED"/>
    <property type="match status" value="1"/>
</dbReference>
<dbReference type="GeneID" id="7445371"/>
<sequence>MGPLPLHMLLQFMLISHAVCRVRVEAIVITSLSHHLQRMTHINHSRLFGRRFGAGRSRRTTNTGFVHNASKPHLRRQRLHKSSLCLTKHNDDNVDSTTREHQQHRPIRRIGIIGGGLAGLSVAYHLLDISEKNTENSDPLHIVIYDKAKVGEGGASSVAGGLQHPFSPRGKLIHFGLEALQCSNRLVQVAMKHQPSCLIRPHLYRIALSDANVKQLQDTATKYPELATWLPKKVLDNLLGAETMGGVKLGNGCQVIHVPTYLKGLWEECERKATEINGSITWEQTSNKELENNNDIINEKLSNHEAVILAAGAGLLQDGLICNNHHEDGLPVQLVRGQSIEMTLQFSDKDIIASNEAMLCGKYTSPLPALNEATDETAKQSKRFVIGATHEFMSEALETSQVVDELKKRSYPFASNLWDHGEIDRITTGVRMQSNRGKFGRMPIIGKFITAKNPDVDRRVASDRLWIFTGLSSRGLIYHGLFGRMLAEAVSHDNEVTLQQQFQEFDWWRQQKNHSKIDKERIELKT</sequence>
<dbReference type="STRING" id="35128.B8BW64"/>
<dbReference type="EMBL" id="CM000640">
    <property type="protein sequence ID" value="EED93976.1"/>
    <property type="molecule type" value="Genomic_DNA"/>
</dbReference>
<dbReference type="Gene3D" id="3.30.9.10">
    <property type="entry name" value="D-Amino Acid Oxidase, subunit A, domain 2"/>
    <property type="match status" value="1"/>
</dbReference>
<dbReference type="RefSeq" id="XP_002288540.1">
    <property type="nucleotide sequence ID" value="XM_002288504.1"/>
</dbReference>
<dbReference type="Gene3D" id="3.50.50.60">
    <property type="entry name" value="FAD/NAD(P)-binding domain"/>
    <property type="match status" value="1"/>
</dbReference>
<proteinExistence type="predicted"/>
<organism evidence="3 4">
    <name type="scientific">Thalassiosira pseudonana</name>
    <name type="common">Marine diatom</name>
    <name type="synonym">Cyclotella nana</name>
    <dbReference type="NCBI Taxonomy" id="35128"/>
    <lineage>
        <taxon>Eukaryota</taxon>
        <taxon>Sar</taxon>
        <taxon>Stramenopiles</taxon>
        <taxon>Ochrophyta</taxon>
        <taxon>Bacillariophyta</taxon>
        <taxon>Coscinodiscophyceae</taxon>
        <taxon>Thalassiosirophycidae</taxon>
        <taxon>Thalassiosirales</taxon>
        <taxon>Thalassiosiraceae</taxon>
        <taxon>Thalassiosira</taxon>
    </lineage>
</organism>
<dbReference type="PANTHER" id="PTHR13847:SF261">
    <property type="entry name" value="FAD-DEPENDENT OXIDOREDUCTASE FAMILY PROTEIN"/>
    <property type="match status" value="1"/>
</dbReference>
<dbReference type="PaxDb" id="35128-Thaps3863"/>
<dbReference type="AlphaFoldDB" id="B8BW64"/>
<keyword evidence="4" id="KW-1185">Reference proteome</keyword>
<evidence type="ECO:0000259" key="2">
    <source>
        <dbReference type="Pfam" id="PF01266"/>
    </source>
</evidence>
<dbReference type="Proteomes" id="UP000001449">
    <property type="component" value="Chromosome 3"/>
</dbReference>
<dbReference type="Pfam" id="PF01266">
    <property type="entry name" value="DAO"/>
    <property type="match status" value="1"/>
</dbReference>
<feature type="domain" description="FAD dependent oxidoreductase" evidence="2">
    <location>
        <begin position="110"/>
        <end position="488"/>
    </location>
</feature>
<feature type="signal peptide" evidence="1">
    <location>
        <begin position="1"/>
        <end position="20"/>
    </location>
</feature>
<dbReference type="InParanoid" id="B8BW64"/>
<gene>
    <name evidence="3" type="ORF">THAPSDRAFT_3863</name>
</gene>
<name>B8BW64_THAPS</name>
<dbReference type="HOGENOM" id="CLU_518302_0_0_1"/>
<reference evidence="3 4" key="1">
    <citation type="journal article" date="2004" name="Science">
        <title>The genome of the diatom Thalassiosira pseudonana: ecology, evolution, and metabolism.</title>
        <authorList>
            <person name="Armbrust E.V."/>
            <person name="Berges J.A."/>
            <person name="Bowler C."/>
            <person name="Green B.R."/>
            <person name="Martinez D."/>
            <person name="Putnam N.H."/>
            <person name="Zhou S."/>
            <person name="Allen A.E."/>
            <person name="Apt K.E."/>
            <person name="Bechner M."/>
            <person name="Brzezinski M.A."/>
            <person name="Chaal B.K."/>
            <person name="Chiovitti A."/>
            <person name="Davis A.K."/>
            <person name="Demarest M.S."/>
            <person name="Detter J.C."/>
            <person name="Glavina T."/>
            <person name="Goodstein D."/>
            <person name="Hadi M.Z."/>
            <person name="Hellsten U."/>
            <person name="Hildebrand M."/>
            <person name="Jenkins B.D."/>
            <person name="Jurka J."/>
            <person name="Kapitonov V.V."/>
            <person name="Kroger N."/>
            <person name="Lau W.W."/>
            <person name="Lane T.W."/>
            <person name="Larimer F.W."/>
            <person name="Lippmeier J.C."/>
            <person name="Lucas S."/>
            <person name="Medina M."/>
            <person name="Montsant A."/>
            <person name="Obornik M."/>
            <person name="Parker M.S."/>
            <person name="Palenik B."/>
            <person name="Pazour G.J."/>
            <person name="Richardson P.M."/>
            <person name="Rynearson T.A."/>
            <person name="Saito M.A."/>
            <person name="Schwartz D.C."/>
            <person name="Thamatrakoln K."/>
            <person name="Valentin K."/>
            <person name="Vardi A."/>
            <person name="Wilkerson F.P."/>
            <person name="Rokhsar D.S."/>
        </authorList>
    </citation>
    <scope>NUCLEOTIDE SEQUENCE [LARGE SCALE GENOMIC DNA]</scope>
    <source>
        <strain evidence="3 4">CCMP1335</strain>
    </source>
</reference>
<evidence type="ECO:0000313" key="4">
    <source>
        <dbReference type="Proteomes" id="UP000001449"/>
    </source>
</evidence>